<evidence type="ECO:0000259" key="5">
    <source>
        <dbReference type="Pfam" id="PF13243"/>
    </source>
</evidence>
<evidence type="ECO:0000313" key="8">
    <source>
        <dbReference type="Proteomes" id="UP000789706"/>
    </source>
</evidence>
<protein>
    <recommendedName>
        <fullName evidence="4">Terpene cyclase/mutase family member</fullName>
        <ecNumber evidence="4">5.4.99.-</ecNumber>
    </recommendedName>
</protein>
<dbReference type="Gene3D" id="6.20.120.20">
    <property type="match status" value="1"/>
</dbReference>
<comment type="similarity">
    <text evidence="1 4">Belongs to the terpene cyclase/mutase family.</text>
</comment>
<dbReference type="GO" id="GO:0016104">
    <property type="term" value="P:triterpenoid biosynthetic process"/>
    <property type="evidence" value="ECO:0007669"/>
    <property type="project" value="InterPro"/>
</dbReference>
<dbReference type="AlphaFoldDB" id="A0A9N9DA64"/>
<evidence type="ECO:0000313" key="7">
    <source>
        <dbReference type="EMBL" id="CAG8628199.1"/>
    </source>
</evidence>
<dbReference type="FunFam" id="1.50.10.20:FF:000002">
    <property type="entry name" value="Terpene cyclase/mutase family member"/>
    <property type="match status" value="1"/>
</dbReference>
<dbReference type="EC" id="5.4.99.-" evidence="4"/>
<dbReference type="PROSITE" id="PS01074">
    <property type="entry name" value="TERPENE_SYNTHASES"/>
    <property type="match status" value="1"/>
</dbReference>
<proteinExistence type="inferred from homology"/>
<dbReference type="CDD" id="cd02892">
    <property type="entry name" value="SQCY_1"/>
    <property type="match status" value="1"/>
</dbReference>
<feature type="non-terminal residue" evidence="7">
    <location>
        <position position="1"/>
    </location>
</feature>
<dbReference type="InterPro" id="IPR032696">
    <property type="entry name" value="SQ_cyclase_C"/>
</dbReference>
<feature type="domain" description="Squalene cyclase N-terminal" evidence="6">
    <location>
        <begin position="72"/>
        <end position="314"/>
    </location>
</feature>
<feature type="non-terminal residue" evidence="7">
    <location>
        <position position="692"/>
    </location>
</feature>
<evidence type="ECO:0000256" key="1">
    <source>
        <dbReference type="ARBA" id="ARBA00009755"/>
    </source>
</evidence>
<dbReference type="GO" id="GO:0006696">
    <property type="term" value="P:ergosterol biosynthetic process"/>
    <property type="evidence" value="ECO:0007669"/>
    <property type="project" value="TreeGrafter"/>
</dbReference>
<dbReference type="Proteomes" id="UP000789706">
    <property type="component" value="Unassembled WGS sequence"/>
</dbReference>
<dbReference type="InterPro" id="IPR032697">
    <property type="entry name" value="SQ_cyclase_N"/>
</dbReference>
<dbReference type="PANTHER" id="PTHR11764">
    <property type="entry name" value="TERPENE CYCLASE/MUTASE FAMILY MEMBER"/>
    <property type="match status" value="1"/>
</dbReference>
<dbReference type="NCBIfam" id="TIGR01787">
    <property type="entry name" value="squalene_cyclas"/>
    <property type="match status" value="1"/>
</dbReference>
<dbReference type="InterPro" id="IPR002365">
    <property type="entry name" value="Terpene_synthase_CS"/>
</dbReference>
<gene>
    <name evidence="7" type="ORF">DEBURN_LOCUS10659</name>
</gene>
<keyword evidence="2" id="KW-0677">Repeat</keyword>
<accession>A0A9N9DA64</accession>
<organism evidence="7 8">
    <name type="scientific">Diversispora eburnea</name>
    <dbReference type="NCBI Taxonomy" id="1213867"/>
    <lineage>
        <taxon>Eukaryota</taxon>
        <taxon>Fungi</taxon>
        <taxon>Fungi incertae sedis</taxon>
        <taxon>Mucoromycota</taxon>
        <taxon>Glomeromycotina</taxon>
        <taxon>Glomeromycetes</taxon>
        <taxon>Diversisporales</taxon>
        <taxon>Diversisporaceae</taxon>
        <taxon>Diversispora</taxon>
    </lineage>
</organism>
<dbReference type="InterPro" id="IPR018333">
    <property type="entry name" value="Squalene_cyclase"/>
</dbReference>
<dbReference type="OrthoDB" id="21502at2759"/>
<dbReference type="Pfam" id="PF13249">
    <property type="entry name" value="SQHop_cyclase_N"/>
    <property type="match status" value="1"/>
</dbReference>
<dbReference type="Gene3D" id="1.50.10.20">
    <property type="match status" value="2"/>
</dbReference>
<dbReference type="InterPro" id="IPR008930">
    <property type="entry name" value="Terpenoid_cyclase/PrenylTrfase"/>
</dbReference>
<dbReference type="SFLD" id="SFLDG01016">
    <property type="entry name" value="Prenyltransferase_Like_2"/>
    <property type="match status" value="1"/>
</dbReference>
<dbReference type="Pfam" id="PF13243">
    <property type="entry name" value="SQHop_cyclase_C"/>
    <property type="match status" value="1"/>
</dbReference>
<keyword evidence="8" id="KW-1185">Reference proteome</keyword>
<dbReference type="GO" id="GO:0005811">
    <property type="term" value="C:lipid droplet"/>
    <property type="evidence" value="ECO:0007669"/>
    <property type="project" value="InterPro"/>
</dbReference>
<evidence type="ECO:0000256" key="4">
    <source>
        <dbReference type="RuleBase" id="RU362003"/>
    </source>
</evidence>
<dbReference type="GO" id="GO:0000250">
    <property type="term" value="F:lanosterol synthase activity"/>
    <property type="evidence" value="ECO:0007669"/>
    <property type="project" value="TreeGrafter"/>
</dbReference>
<comment type="caution">
    <text evidence="7">The sequence shown here is derived from an EMBL/GenBank/DDBJ whole genome shotgun (WGS) entry which is preliminary data.</text>
</comment>
<keyword evidence="3 4" id="KW-0413">Isomerase</keyword>
<evidence type="ECO:0000259" key="6">
    <source>
        <dbReference type="Pfam" id="PF13249"/>
    </source>
</evidence>
<dbReference type="EMBL" id="CAJVPK010003525">
    <property type="protein sequence ID" value="CAG8628199.1"/>
    <property type="molecule type" value="Genomic_DNA"/>
</dbReference>
<feature type="domain" description="Squalene cyclase C-terminal" evidence="5">
    <location>
        <begin position="377"/>
        <end position="686"/>
    </location>
</feature>
<evidence type="ECO:0000256" key="2">
    <source>
        <dbReference type="ARBA" id="ARBA00022737"/>
    </source>
</evidence>
<reference evidence="7" key="1">
    <citation type="submission" date="2021-06" db="EMBL/GenBank/DDBJ databases">
        <authorList>
            <person name="Kallberg Y."/>
            <person name="Tangrot J."/>
            <person name="Rosling A."/>
        </authorList>
    </citation>
    <scope>NUCLEOTIDE SEQUENCE</scope>
    <source>
        <strain evidence="7">AZ414A</strain>
    </source>
</reference>
<name>A0A9N9DA64_9GLOM</name>
<dbReference type="PANTHER" id="PTHR11764:SF20">
    <property type="entry name" value="LANOSTEROL SYNTHASE"/>
    <property type="match status" value="1"/>
</dbReference>
<sequence>EINKDIEWTDLKRWRLEVNNGRQTWHYLENESEIKNWPQSTIEKYWLGLPFKSRKFIKPVKASEAAKNGFKFFKQLQTEDGFWAGECGGIMFLTPVLIFSMYITRIPIPESWRIEMIRYLFNRAHPVDGGWGIHMEQHSTVFGTTMNYVVLRILGVDAGHPIMVKARSTLHEFGGATGIPFWGKFWLASLNVYDWEGVNPIPPELWLLPQFLPIHPSQYWVHTRSVYLPMGYIYGHRFSAEETPLIIQLRQELYTQPYETISWDRARDNVTDVDLFLLHSKLLNLCNFFLRIYEKIPNFFGIRDIALQESYELIQCEDINTDYLDLALISKSIHILCTYHEKGPDSKEFQLAKERIIDHLWINSEGMFANLTNGCQLWDTALMSLALMDTGLAEDPAFHKSMTGSLKLIDRSQFKKDPENYSRCYRDKTKGGWGFSTRDQGYVVSDCTSIGINYMPKLISKERFCQAIDILLSMQNRDGGFSSYESIRGPSFLELLNPSEVFGNAIMTDHSYPECTSCVLTAFSTFSKYYPDYRAEEIKKSCEKAIQYIHDSQRADGSWYGSWGICFTYAAMFTIECLANFGETYENSESVRKGCKFLITKQKKDEYVQHEKSQVVNTSWALLALMYARYPYENDIRRGVMLLMSRQLSTGEWKQEAIEGVANKTCAMSYPNYKFIFAIWALGKYAKIYNDP</sequence>
<dbReference type="SUPFAM" id="SSF48239">
    <property type="entry name" value="Terpenoid cyclases/Protein prenyltransferases"/>
    <property type="match status" value="2"/>
</dbReference>
<evidence type="ECO:0000256" key="3">
    <source>
        <dbReference type="ARBA" id="ARBA00023235"/>
    </source>
</evidence>